<dbReference type="SMART" id="SM00120">
    <property type="entry name" value="HX"/>
    <property type="match status" value="1"/>
</dbReference>
<dbReference type="Proteomes" id="UP000694568">
    <property type="component" value="Unplaced"/>
</dbReference>
<name>A0A8D0A7X2_SANLU</name>
<dbReference type="GeneTree" id="ENSGT00940000179542"/>
<feature type="repeat" description="Hemopexin" evidence="1">
    <location>
        <begin position="11"/>
        <end position="60"/>
    </location>
</feature>
<keyword evidence="3" id="KW-1185">Reference proteome</keyword>
<proteinExistence type="predicted"/>
<accession>A0A8D0A7X2</accession>
<organism evidence="2 3">
    <name type="scientific">Sander lucioperca</name>
    <name type="common">Pike-perch</name>
    <name type="synonym">Perca lucioperca</name>
    <dbReference type="NCBI Taxonomy" id="283035"/>
    <lineage>
        <taxon>Eukaryota</taxon>
        <taxon>Metazoa</taxon>
        <taxon>Chordata</taxon>
        <taxon>Craniata</taxon>
        <taxon>Vertebrata</taxon>
        <taxon>Euteleostomi</taxon>
        <taxon>Actinopterygii</taxon>
        <taxon>Neopterygii</taxon>
        <taxon>Teleostei</taxon>
        <taxon>Neoteleostei</taxon>
        <taxon>Acanthomorphata</taxon>
        <taxon>Eupercaria</taxon>
        <taxon>Perciformes</taxon>
        <taxon>Percoidei</taxon>
        <taxon>Percidae</taxon>
        <taxon>Luciopercinae</taxon>
        <taxon>Sander</taxon>
    </lineage>
</organism>
<dbReference type="SUPFAM" id="SSF50923">
    <property type="entry name" value="Hemopexin-like domain"/>
    <property type="match status" value="1"/>
</dbReference>
<dbReference type="Ensembl" id="ENSSLUT00000051641.1">
    <property type="protein sequence ID" value="ENSSLUP00000050151.1"/>
    <property type="gene ID" value="ENSSLUG00000021859.1"/>
</dbReference>
<protein>
    <submittedName>
        <fullName evidence="2">Uncharacterized protein</fullName>
    </submittedName>
</protein>
<dbReference type="PROSITE" id="PS51642">
    <property type="entry name" value="HEMOPEXIN_2"/>
    <property type="match status" value="1"/>
</dbReference>
<dbReference type="Pfam" id="PF00045">
    <property type="entry name" value="Hemopexin"/>
    <property type="match status" value="1"/>
</dbReference>
<dbReference type="Gene3D" id="2.110.10.10">
    <property type="entry name" value="Hemopexin-like domain"/>
    <property type="match status" value="1"/>
</dbReference>
<dbReference type="InterPro" id="IPR036375">
    <property type="entry name" value="Hemopexin-like_dom_sf"/>
</dbReference>
<evidence type="ECO:0000256" key="1">
    <source>
        <dbReference type="PROSITE-ProRule" id="PRU01011"/>
    </source>
</evidence>
<dbReference type="AlphaFoldDB" id="A0A8D0A7X2"/>
<reference evidence="2" key="2">
    <citation type="submission" date="2025-09" db="UniProtKB">
        <authorList>
            <consortium name="Ensembl"/>
        </authorList>
    </citation>
    <scope>IDENTIFICATION</scope>
</reference>
<reference evidence="2" key="1">
    <citation type="submission" date="2025-08" db="UniProtKB">
        <authorList>
            <consortium name="Ensembl"/>
        </authorList>
    </citation>
    <scope>IDENTIFICATION</scope>
</reference>
<dbReference type="InterPro" id="IPR018487">
    <property type="entry name" value="Hemopexin-like_repeat"/>
</dbReference>
<evidence type="ECO:0000313" key="3">
    <source>
        <dbReference type="Proteomes" id="UP000694568"/>
    </source>
</evidence>
<evidence type="ECO:0000313" key="2">
    <source>
        <dbReference type="Ensembl" id="ENSSLUP00000050151.1"/>
    </source>
</evidence>
<sequence length="116" mass="12754">RDPGYKRPKWVSSGGCENFSPSSPGSVYLFKGDSYWKFRFPGSTLQDGYPRSSTADWLDCPDSSSSSPVEGSHIWTQCMCQNGALSGRTTSSIAALLCTGLWKSAKLQTLTMRRED</sequence>